<dbReference type="Proteomes" id="UP001217089">
    <property type="component" value="Unassembled WGS sequence"/>
</dbReference>
<comment type="similarity">
    <text evidence="2 7">Belongs to the ferroportin (FP) (TC 2.A.100) family. SLC40A subfamily.</text>
</comment>
<evidence type="ECO:0000256" key="4">
    <source>
        <dbReference type="ARBA" id="ARBA00022692"/>
    </source>
</evidence>
<dbReference type="Pfam" id="PF06963">
    <property type="entry name" value="FPN1"/>
    <property type="match status" value="1"/>
</dbReference>
<dbReference type="EMBL" id="JARBDR010000328">
    <property type="protein sequence ID" value="KAJ8315929.1"/>
    <property type="molecule type" value="Genomic_DNA"/>
</dbReference>
<feature type="transmembrane region" description="Helical" evidence="7">
    <location>
        <begin position="416"/>
        <end position="439"/>
    </location>
</feature>
<dbReference type="InterPro" id="IPR036259">
    <property type="entry name" value="MFS_trans_sf"/>
</dbReference>
<dbReference type="InterPro" id="IPR009716">
    <property type="entry name" value="Ferroportin-1"/>
</dbReference>
<feature type="transmembrane region" description="Helical" evidence="7">
    <location>
        <begin position="292"/>
        <end position="313"/>
    </location>
</feature>
<evidence type="ECO:0000256" key="6">
    <source>
        <dbReference type="ARBA" id="ARBA00023136"/>
    </source>
</evidence>
<feature type="transmembrane region" description="Helical" evidence="7">
    <location>
        <begin position="325"/>
        <end position="344"/>
    </location>
</feature>
<keyword evidence="7" id="KW-0406">Ion transport</keyword>
<dbReference type="PANTHER" id="PTHR11660:SF57">
    <property type="entry name" value="SOLUTE CARRIER FAMILY 40 MEMBER"/>
    <property type="match status" value="1"/>
</dbReference>
<feature type="transmembrane region" description="Helical" evidence="7">
    <location>
        <begin position="164"/>
        <end position="184"/>
    </location>
</feature>
<organism evidence="8 9">
    <name type="scientific">Tegillarca granosa</name>
    <name type="common">Malaysian cockle</name>
    <name type="synonym">Anadara granosa</name>
    <dbReference type="NCBI Taxonomy" id="220873"/>
    <lineage>
        <taxon>Eukaryota</taxon>
        <taxon>Metazoa</taxon>
        <taxon>Spiralia</taxon>
        <taxon>Lophotrochozoa</taxon>
        <taxon>Mollusca</taxon>
        <taxon>Bivalvia</taxon>
        <taxon>Autobranchia</taxon>
        <taxon>Pteriomorphia</taxon>
        <taxon>Arcoida</taxon>
        <taxon>Arcoidea</taxon>
        <taxon>Arcidae</taxon>
        <taxon>Tegillarca</taxon>
    </lineage>
</organism>
<comment type="caution">
    <text evidence="8">The sequence shown here is derived from an EMBL/GenBank/DDBJ whole genome shotgun (WGS) entry which is preliminary data.</text>
</comment>
<evidence type="ECO:0000256" key="2">
    <source>
        <dbReference type="ARBA" id="ARBA00006279"/>
    </source>
</evidence>
<comment type="function">
    <text evidence="7">May be involved in iron transport and iron homeostasis.</text>
</comment>
<keyword evidence="9" id="KW-1185">Reference proteome</keyword>
<keyword evidence="6 7" id="KW-0472">Membrane</keyword>
<dbReference type="PANTHER" id="PTHR11660">
    <property type="entry name" value="SOLUTE CARRIER FAMILY 40 MEMBER"/>
    <property type="match status" value="1"/>
</dbReference>
<keyword evidence="4 7" id="KW-0812">Transmembrane</keyword>
<evidence type="ECO:0000313" key="9">
    <source>
        <dbReference type="Proteomes" id="UP001217089"/>
    </source>
</evidence>
<evidence type="ECO:0000256" key="5">
    <source>
        <dbReference type="ARBA" id="ARBA00022989"/>
    </source>
</evidence>
<keyword evidence="3 7" id="KW-0813">Transport</keyword>
<comment type="subcellular location">
    <subcellularLocation>
        <location evidence="1 7">Membrane</location>
        <topology evidence="1 7">Multi-pass membrane protein</topology>
    </subcellularLocation>
</comment>
<sequence length="515" mass="57576">MWWFGIGLFLIEVAPESLQLTAVYGFTSGGAMLLLAAVVGDWIDRSQRLKAARVALISNNISVLVCCVLVFVVLTYKQQIEEQMEKKLLLYICFALIVIVTIVTNLCNLGRTLIMERDWIVEICGRHKDTIATMSATFRAIDLTTKIIAPLITGQVMTYASPRIGALCIASWNIISVFIEYFLVWKVYSIFPALQKEKEHVDVDKEHEIDVVLMNKKGDNENRISEENLGQADAVDTDVTLQKSGKEKSHGLLYKIFSSLISLVRGRKYYMKYDVSLAGIAYAFTQGMNESVLGILFGISACFGLIASIAYPFIRKQFGLVKTGLLGLSCQISCLTLCMISLGLPGSTFDPKFWDKEKTEPVKLLCNESYAGNFSTQSQDTNNNTLATLNGTINLVQTLSNNCNSTVEFTEEKSKISLIVLFTGILGARFGVWTADLVIAQLFLENIQETERGIVNGFQWSLNKLMDMLKFIMVILIPDPELFGYPAMVSFCFICTAWILYARYTKKTLGYICCK</sequence>
<accession>A0ABQ9FF63</accession>
<evidence type="ECO:0000256" key="7">
    <source>
        <dbReference type="RuleBase" id="RU365065"/>
    </source>
</evidence>
<reference evidence="8 9" key="1">
    <citation type="submission" date="2022-12" db="EMBL/GenBank/DDBJ databases">
        <title>Chromosome-level genome of Tegillarca granosa.</title>
        <authorList>
            <person name="Kim J."/>
        </authorList>
    </citation>
    <scope>NUCLEOTIDE SEQUENCE [LARGE SCALE GENOMIC DNA]</scope>
    <source>
        <strain evidence="8">Teg-2019</strain>
        <tissue evidence="8">Adductor muscle</tissue>
    </source>
</reference>
<gene>
    <name evidence="8" type="ORF">KUTeg_005943</name>
</gene>
<feature type="transmembrane region" description="Helical" evidence="7">
    <location>
        <begin position="88"/>
        <end position="107"/>
    </location>
</feature>
<proteinExistence type="inferred from homology"/>
<dbReference type="SUPFAM" id="SSF103473">
    <property type="entry name" value="MFS general substrate transporter"/>
    <property type="match status" value="1"/>
</dbReference>
<feature type="transmembrane region" description="Helical" evidence="7">
    <location>
        <begin position="55"/>
        <end position="76"/>
    </location>
</feature>
<comment type="caution">
    <text evidence="7">Lacks conserved residue(s) required for the propagation of feature annotation.</text>
</comment>
<feature type="transmembrane region" description="Helical" evidence="7">
    <location>
        <begin position="483"/>
        <end position="501"/>
    </location>
</feature>
<protein>
    <recommendedName>
        <fullName evidence="7">Solute carrier family 40 member</fullName>
    </recommendedName>
</protein>
<evidence type="ECO:0000313" key="8">
    <source>
        <dbReference type="EMBL" id="KAJ8315929.1"/>
    </source>
</evidence>
<evidence type="ECO:0000256" key="1">
    <source>
        <dbReference type="ARBA" id="ARBA00004141"/>
    </source>
</evidence>
<feature type="transmembrane region" description="Helical" evidence="7">
    <location>
        <begin position="20"/>
        <end position="43"/>
    </location>
</feature>
<keyword evidence="5 7" id="KW-1133">Transmembrane helix</keyword>
<name>A0ABQ9FF63_TEGGR</name>
<evidence type="ECO:0000256" key="3">
    <source>
        <dbReference type="ARBA" id="ARBA00022448"/>
    </source>
</evidence>